<organism evidence="1">
    <name type="scientific">Triatoma infestans</name>
    <name type="common">Assassin bug</name>
    <dbReference type="NCBI Taxonomy" id="30076"/>
    <lineage>
        <taxon>Eukaryota</taxon>
        <taxon>Metazoa</taxon>
        <taxon>Ecdysozoa</taxon>
        <taxon>Arthropoda</taxon>
        <taxon>Hexapoda</taxon>
        <taxon>Insecta</taxon>
        <taxon>Pterygota</taxon>
        <taxon>Neoptera</taxon>
        <taxon>Paraneoptera</taxon>
        <taxon>Hemiptera</taxon>
        <taxon>Heteroptera</taxon>
        <taxon>Panheteroptera</taxon>
        <taxon>Cimicomorpha</taxon>
        <taxon>Reduviidae</taxon>
        <taxon>Triatominae</taxon>
        <taxon>Triatoma</taxon>
    </lineage>
</organism>
<proteinExistence type="predicted"/>
<dbReference type="EMBL" id="GEMB01005841">
    <property type="protein sequence ID" value="JAR97482.1"/>
    <property type="molecule type" value="Transcribed_RNA"/>
</dbReference>
<dbReference type="InterPro" id="IPR011989">
    <property type="entry name" value="ARM-like"/>
</dbReference>
<protein>
    <submittedName>
        <fullName evidence="1">Importin-13</fullName>
    </submittedName>
</protein>
<dbReference type="Gene3D" id="1.25.10.10">
    <property type="entry name" value="Leucine-rich Repeat Variant"/>
    <property type="match status" value="1"/>
</dbReference>
<name>A0A170WDC7_TRIIF</name>
<evidence type="ECO:0000313" key="1">
    <source>
        <dbReference type="EMBL" id="JAR97482.1"/>
    </source>
</evidence>
<reference evidence="1" key="2">
    <citation type="journal article" date="2017" name="J. Med. Entomol.">
        <title>Transcriptome Analysis of the Triatoma infestans (Hemiptera: Reduviidae) Integument.</title>
        <authorList>
            <person name="Calderon-Fernandez G.M."/>
            <person name="Moriconi D.E."/>
            <person name="Dulbecco A.B."/>
            <person name="Juarez M.P."/>
        </authorList>
    </citation>
    <scope>NUCLEOTIDE SEQUENCE</scope>
    <source>
        <strain evidence="1">Int1</strain>
        <tissue evidence="1">Integument</tissue>
    </source>
</reference>
<sequence length="74" mass="8121">QEVCNCLKSSVLSLMERSDSVLEPIVNITLACYTSQPNTAALGSYQTAFLAVWQESRNGEIIIGLVRSIFSKLL</sequence>
<accession>A0A170WDC7</accession>
<dbReference type="AlphaFoldDB" id="A0A170WDC7"/>
<feature type="non-terminal residue" evidence="1">
    <location>
        <position position="1"/>
    </location>
</feature>
<reference evidence="1" key="1">
    <citation type="submission" date="2016-04" db="EMBL/GenBank/DDBJ databases">
        <authorList>
            <person name="Calderon-Fernandez G.M.Sr."/>
        </authorList>
    </citation>
    <scope>NUCLEOTIDE SEQUENCE</scope>
    <source>
        <strain evidence="1">Int1</strain>
        <tissue evidence="1">Integument</tissue>
    </source>
</reference>